<reference evidence="7" key="1">
    <citation type="submission" date="2013-08" db="EMBL/GenBank/DDBJ databases">
        <authorList>
            <person name="Mendez C."/>
            <person name="Richter M."/>
            <person name="Ferrer M."/>
            <person name="Sanchez J."/>
        </authorList>
    </citation>
    <scope>NUCLEOTIDE SEQUENCE</scope>
</reference>
<accession>T0Y2V0</accession>
<reference evidence="7" key="2">
    <citation type="journal article" date="2014" name="ISME J.">
        <title>Microbial stratification in low pH oxic and suboxic macroscopic growths along an acid mine drainage.</title>
        <authorList>
            <person name="Mendez-Garcia C."/>
            <person name="Mesa V."/>
            <person name="Sprenger R.R."/>
            <person name="Richter M."/>
            <person name="Diez M.S."/>
            <person name="Solano J."/>
            <person name="Bargiela R."/>
            <person name="Golyshina O.V."/>
            <person name="Manteca A."/>
            <person name="Ramos J.L."/>
            <person name="Gallego J.R."/>
            <person name="Llorente I."/>
            <person name="Martins Dos Santos V.A."/>
            <person name="Jensen O.N."/>
            <person name="Pelaez A.I."/>
            <person name="Sanchez J."/>
            <person name="Ferrer M."/>
        </authorList>
    </citation>
    <scope>NUCLEOTIDE SEQUENCE</scope>
</reference>
<dbReference type="PROSITE" id="PS00373">
    <property type="entry name" value="GART"/>
    <property type="match status" value="1"/>
</dbReference>
<comment type="similarity">
    <text evidence="1">Belongs to the Fmt family.</text>
</comment>
<proteinExistence type="inferred from homology"/>
<dbReference type="GO" id="GO:0004479">
    <property type="term" value="F:methionyl-tRNA formyltransferase activity"/>
    <property type="evidence" value="ECO:0007669"/>
    <property type="project" value="UniProtKB-EC"/>
</dbReference>
<dbReference type="Gene3D" id="3.40.50.170">
    <property type="entry name" value="Formyl transferase, N-terminal domain"/>
    <property type="match status" value="1"/>
</dbReference>
<gene>
    <name evidence="7" type="ORF">B2A_15265</name>
</gene>
<sequence length="317" mass="33017">MQRAPVRLAFAGTPAFALPCFTACRNAPGTQLVGVWTQPDRPAGRGRALATSPIKQAALAAGVAVFQPESLKTRAVQAQLAALAPDLLVVVAYGLILPRGVLAIPHHGCWNVHASLLPRWRGAAPIQRALLAGDTQTGVCLMQMEAGLDTGPVLLTRRTPIIAEDTGGSLHDRLAALGGEVLGIGLARLLAGTLPAAQTQATAGVSYAHKLDKAEAVLDFSKPAIELQRQVRAFDPWPVAAAEIAGERVRVWRAQALPASTATASAAPGGVLGATRAGIDLATAAGVLRVTELQRAGARRISAADYLNARPELRARR</sequence>
<dbReference type="HAMAP" id="MF_00182">
    <property type="entry name" value="Formyl_trans"/>
    <property type="match status" value="1"/>
</dbReference>
<dbReference type="EMBL" id="AUZZ01011109">
    <property type="protein sequence ID" value="EQD27338.1"/>
    <property type="molecule type" value="Genomic_DNA"/>
</dbReference>
<dbReference type="PANTHER" id="PTHR11138">
    <property type="entry name" value="METHIONYL-TRNA FORMYLTRANSFERASE"/>
    <property type="match status" value="1"/>
</dbReference>
<dbReference type="InterPro" id="IPR005794">
    <property type="entry name" value="Fmt"/>
</dbReference>
<dbReference type="Gene3D" id="3.10.25.10">
    <property type="entry name" value="Formyl transferase, C-terminal domain"/>
    <property type="match status" value="1"/>
</dbReference>
<dbReference type="GO" id="GO:0005829">
    <property type="term" value="C:cytosol"/>
    <property type="evidence" value="ECO:0007669"/>
    <property type="project" value="TreeGrafter"/>
</dbReference>
<dbReference type="CDD" id="cd08646">
    <property type="entry name" value="FMT_core_Met-tRNA-FMT_N"/>
    <property type="match status" value="1"/>
</dbReference>
<dbReference type="NCBIfam" id="TIGR00460">
    <property type="entry name" value="fmt"/>
    <property type="match status" value="1"/>
</dbReference>
<comment type="caution">
    <text evidence="7">The sequence shown here is derived from an EMBL/GenBank/DDBJ whole genome shotgun (WGS) entry which is preliminary data.</text>
</comment>
<evidence type="ECO:0000313" key="7">
    <source>
        <dbReference type="EMBL" id="EQD27338.1"/>
    </source>
</evidence>
<dbReference type="InterPro" id="IPR036477">
    <property type="entry name" value="Formyl_transf_N_sf"/>
</dbReference>
<dbReference type="AlphaFoldDB" id="T0Y2V0"/>
<keyword evidence="4" id="KW-0648">Protein biosynthesis</keyword>
<dbReference type="InterPro" id="IPR011034">
    <property type="entry name" value="Formyl_transferase-like_C_sf"/>
</dbReference>
<keyword evidence="3 7" id="KW-0808">Transferase</keyword>
<evidence type="ECO:0000256" key="2">
    <source>
        <dbReference type="ARBA" id="ARBA00012261"/>
    </source>
</evidence>
<dbReference type="InterPro" id="IPR037022">
    <property type="entry name" value="Formyl_trans_C_sf"/>
</dbReference>
<organism evidence="7">
    <name type="scientific">mine drainage metagenome</name>
    <dbReference type="NCBI Taxonomy" id="410659"/>
    <lineage>
        <taxon>unclassified sequences</taxon>
        <taxon>metagenomes</taxon>
        <taxon>ecological metagenomes</taxon>
    </lineage>
</organism>
<name>T0Y2V0_9ZZZZ</name>
<dbReference type="EC" id="2.1.2.9" evidence="2"/>
<dbReference type="SUPFAM" id="SSF53328">
    <property type="entry name" value="Formyltransferase"/>
    <property type="match status" value="1"/>
</dbReference>
<evidence type="ECO:0000256" key="3">
    <source>
        <dbReference type="ARBA" id="ARBA00022679"/>
    </source>
</evidence>
<dbReference type="InterPro" id="IPR002376">
    <property type="entry name" value="Formyl_transf_N"/>
</dbReference>
<dbReference type="Pfam" id="PF02911">
    <property type="entry name" value="Formyl_trans_C"/>
    <property type="match status" value="1"/>
</dbReference>
<evidence type="ECO:0000259" key="5">
    <source>
        <dbReference type="Pfam" id="PF00551"/>
    </source>
</evidence>
<dbReference type="PANTHER" id="PTHR11138:SF5">
    <property type="entry name" value="METHIONYL-TRNA FORMYLTRANSFERASE, MITOCHONDRIAL"/>
    <property type="match status" value="1"/>
</dbReference>
<evidence type="ECO:0000256" key="1">
    <source>
        <dbReference type="ARBA" id="ARBA00010699"/>
    </source>
</evidence>
<dbReference type="SUPFAM" id="SSF50486">
    <property type="entry name" value="FMT C-terminal domain-like"/>
    <property type="match status" value="1"/>
</dbReference>
<dbReference type="InterPro" id="IPR001555">
    <property type="entry name" value="GART_AS"/>
</dbReference>
<dbReference type="InterPro" id="IPR005793">
    <property type="entry name" value="Formyl_trans_C"/>
</dbReference>
<dbReference type="InterPro" id="IPR044135">
    <property type="entry name" value="Met-tRNA-FMT_C"/>
</dbReference>
<dbReference type="CDD" id="cd08704">
    <property type="entry name" value="Met_tRNA_FMT_C"/>
    <property type="match status" value="1"/>
</dbReference>
<feature type="domain" description="Formyl transferase N-terminal" evidence="5">
    <location>
        <begin position="8"/>
        <end position="181"/>
    </location>
</feature>
<evidence type="ECO:0000256" key="4">
    <source>
        <dbReference type="ARBA" id="ARBA00022917"/>
    </source>
</evidence>
<dbReference type="Pfam" id="PF00551">
    <property type="entry name" value="Formyl_trans_N"/>
    <property type="match status" value="1"/>
</dbReference>
<feature type="domain" description="Formyl transferase C-terminal" evidence="6">
    <location>
        <begin position="210"/>
        <end position="309"/>
    </location>
</feature>
<evidence type="ECO:0000259" key="6">
    <source>
        <dbReference type="Pfam" id="PF02911"/>
    </source>
</evidence>
<dbReference type="InterPro" id="IPR041711">
    <property type="entry name" value="Met-tRNA-FMT_N"/>
</dbReference>
<protein>
    <recommendedName>
        <fullName evidence="2">methionyl-tRNA formyltransferase</fullName>
        <ecNumber evidence="2">2.1.2.9</ecNumber>
    </recommendedName>
</protein>